<proteinExistence type="predicted"/>
<reference evidence="1" key="1">
    <citation type="submission" date="2018-11" db="EMBL/GenBank/DDBJ databases">
        <authorList>
            <consortium name="Pathogen Informatics"/>
        </authorList>
    </citation>
    <scope>NUCLEOTIDE SEQUENCE</scope>
</reference>
<comment type="caution">
    <text evidence="1">The sequence shown here is derived from an EMBL/GenBank/DDBJ whole genome shotgun (WGS) entry which is preliminary data.</text>
</comment>
<dbReference type="AlphaFoldDB" id="A0A3S5C8F4"/>
<sequence length="96" mass="11191">MNAALQCFPQVHFEGLLRTIQQSSLRCNPPSVSDETTSRIPSKWRVLSQHFIEEFFETQYFLTTTEACHRQSRKRGDQLVDVEPRGMRCCLINGWT</sequence>
<name>A0A3S5C8F4_9PLAT</name>
<evidence type="ECO:0000313" key="2">
    <source>
        <dbReference type="Proteomes" id="UP000784294"/>
    </source>
</evidence>
<accession>A0A3S5C8F4</accession>
<evidence type="ECO:0000313" key="1">
    <source>
        <dbReference type="EMBL" id="VEL42133.1"/>
    </source>
</evidence>
<keyword evidence="2" id="KW-1185">Reference proteome</keyword>
<protein>
    <submittedName>
        <fullName evidence="1">Uncharacterized protein</fullName>
    </submittedName>
</protein>
<gene>
    <name evidence="1" type="ORF">PXEA_LOCUS35573</name>
</gene>
<dbReference type="EMBL" id="CAAALY010272756">
    <property type="protein sequence ID" value="VEL42133.1"/>
    <property type="molecule type" value="Genomic_DNA"/>
</dbReference>
<organism evidence="1 2">
    <name type="scientific">Protopolystoma xenopodis</name>
    <dbReference type="NCBI Taxonomy" id="117903"/>
    <lineage>
        <taxon>Eukaryota</taxon>
        <taxon>Metazoa</taxon>
        <taxon>Spiralia</taxon>
        <taxon>Lophotrochozoa</taxon>
        <taxon>Platyhelminthes</taxon>
        <taxon>Monogenea</taxon>
        <taxon>Polyopisthocotylea</taxon>
        <taxon>Polystomatidea</taxon>
        <taxon>Polystomatidae</taxon>
        <taxon>Protopolystoma</taxon>
    </lineage>
</organism>
<dbReference type="Proteomes" id="UP000784294">
    <property type="component" value="Unassembled WGS sequence"/>
</dbReference>